<protein>
    <submittedName>
        <fullName evidence="1">Uncharacterized protein</fullName>
    </submittedName>
</protein>
<dbReference type="Pfam" id="PF07189">
    <property type="entry name" value="SF3b10"/>
    <property type="match status" value="1"/>
</dbReference>
<keyword evidence="2" id="KW-1185">Reference proteome</keyword>
<name>A0ABR2M907_9ASPA</name>
<dbReference type="InterPro" id="IPR009846">
    <property type="entry name" value="SF3b5/RDS3-10"/>
</dbReference>
<accession>A0ABR2M907</accession>
<organism evidence="1 2">
    <name type="scientific">Platanthera guangdongensis</name>
    <dbReference type="NCBI Taxonomy" id="2320717"/>
    <lineage>
        <taxon>Eukaryota</taxon>
        <taxon>Viridiplantae</taxon>
        <taxon>Streptophyta</taxon>
        <taxon>Embryophyta</taxon>
        <taxon>Tracheophyta</taxon>
        <taxon>Spermatophyta</taxon>
        <taxon>Magnoliopsida</taxon>
        <taxon>Liliopsida</taxon>
        <taxon>Asparagales</taxon>
        <taxon>Orchidaceae</taxon>
        <taxon>Orchidoideae</taxon>
        <taxon>Orchideae</taxon>
        <taxon>Orchidinae</taxon>
        <taxon>Platanthera</taxon>
    </lineage>
</organism>
<comment type="caution">
    <text evidence="1">The sequence shown here is derived from an EMBL/GenBank/DDBJ whole genome shotgun (WGS) entry which is preliminary data.</text>
</comment>
<sequence>MCDNTRTFNPSTFSCIQAHQGFTINIMETHVRTGRRQSQRGEWSTSGLPRVGELSRSILGVSDALILNDVIMFLSNLLKHSFSISHSRSNIHVPSKPKISNPFDFYTTLTATPVINYCCAVALNARREPVAIAASTQARRRPLLLSPTSSSSMEAIAPQWLLRLLVVRWQDLFSTSPPDSESERPRFSTSGRREAIPFSSFPRVVYRDLYYKFANFDVEENSVVNEAKDDDLFVGDATGKDNKIILLKEEVSDRFNINSQLEHLQAKYVGTGHSDVNRFYPSSRYPQTILSQRKVSLRGASARELTRDALLEKVAHKRELRRFSRRASAAALLIQLACLGESSNGMGDLLGSPRTAQLRSRQRYRAAAQAPQPLSLHMRVVAVDFIMKKLDVSGQNIAIIIENQKIQAKNSVTIHENDKILRSEQNTEIFTKMDVCTKMLDDHIDSSPLSVFCICSIFFPLFEFRRFYDGRNIPESKDALEIDPHLILLAKRIESNFLSMMFRHRRNIQCLPSSRKKMFSTIQKIISSHLSDSFSIPPFNSSLRHRTTTCDGSAPYAPSSIYRAPCAEGLNTVDPMWA</sequence>
<proteinExistence type="predicted"/>
<dbReference type="Proteomes" id="UP001412067">
    <property type="component" value="Unassembled WGS sequence"/>
</dbReference>
<reference evidence="1 2" key="1">
    <citation type="journal article" date="2022" name="Nat. Plants">
        <title>Genomes of leafy and leafless Platanthera orchids illuminate the evolution of mycoheterotrophy.</title>
        <authorList>
            <person name="Li M.H."/>
            <person name="Liu K.W."/>
            <person name="Li Z."/>
            <person name="Lu H.C."/>
            <person name="Ye Q.L."/>
            <person name="Zhang D."/>
            <person name="Wang J.Y."/>
            <person name="Li Y.F."/>
            <person name="Zhong Z.M."/>
            <person name="Liu X."/>
            <person name="Yu X."/>
            <person name="Liu D.K."/>
            <person name="Tu X.D."/>
            <person name="Liu B."/>
            <person name="Hao Y."/>
            <person name="Liao X.Y."/>
            <person name="Jiang Y.T."/>
            <person name="Sun W.H."/>
            <person name="Chen J."/>
            <person name="Chen Y.Q."/>
            <person name="Ai Y."/>
            <person name="Zhai J.W."/>
            <person name="Wu S.S."/>
            <person name="Zhou Z."/>
            <person name="Hsiao Y.Y."/>
            <person name="Wu W.L."/>
            <person name="Chen Y.Y."/>
            <person name="Lin Y.F."/>
            <person name="Hsu J.L."/>
            <person name="Li C.Y."/>
            <person name="Wang Z.W."/>
            <person name="Zhao X."/>
            <person name="Zhong W.Y."/>
            <person name="Ma X.K."/>
            <person name="Ma L."/>
            <person name="Huang J."/>
            <person name="Chen G.Z."/>
            <person name="Huang M.Z."/>
            <person name="Huang L."/>
            <person name="Peng D.H."/>
            <person name="Luo Y.B."/>
            <person name="Zou S.Q."/>
            <person name="Chen S.P."/>
            <person name="Lan S."/>
            <person name="Tsai W.C."/>
            <person name="Van de Peer Y."/>
            <person name="Liu Z.J."/>
        </authorList>
    </citation>
    <scope>NUCLEOTIDE SEQUENCE [LARGE SCALE GENOMIC DNA]</scope>
    <source>
        <strain evidence="1">Lor288</strain>
    </source>
</reference>
<gene>
    <name evidence="1" type="ORF">KSP40_PGU001391</name>
</gene>
<evidence type="ECO:0000313" key="1">
    <source>
        <dbReference type="EMBL" id="KAK8960126.1"/>
    </source>
</evidence>
<dbReference type="EMBL" id="JBBWWR010000011">
    <property type="protein sequence ID" value="KAK8960126.1"/>
    <property type="molecule type" value="Genomic_DNA"/>
</dbReference>
<evidence type="ECO:0000313" key="2">
    <source>
        <dbReference type="Proteomes" id="UP001412067"/>
    </source>
</evidence>